<comment type="caution">
    <text evidence="1">The sequence shown here is derived from an EMBL/GenBank/DDBJ whole genome shotgun (WGS) entry which is preliminary data.</text>
</comment>
<gene>
    <name evidence="1" type="ORF">ACJMK2_018485</name>
</gene>
<dbReference type="AlphaFoldDB" id="A0ABD3UH76"/>
<dbReference type="Proteomes" id="UP001634394">
    <property type="component" value="Unassembled WGS sequence"/>
</dbReference>
<sequence>MEITKRIITVKQTTPMLRKLKKKTVELGVSDIPLEILLEAVVKYFEENFTDKAISSRMATIPAILVG</sequence>
<reference evidence="1 2" key="1">
    <citation type="submission" date="2024-11" db="EMBL/GenBank/DDBJ databases">
        <title>Chromosome-level genome assembly of the freshwater bivalve Anodonta woodiana.</title>
        <authorList>
            <person name="Chen X."/>
        </authorList>
    </citation>
    <scope>NUCLEOTIDE SEQUENCE [LARGE SCALE GENOMIC DNA]</scope>
    <source>
        <strain evidence="1">MN2024</strain>
        <tissue evidence="1">Gills</tissue>
    </source>
</reference>
<protein>
    <submittedName>
        <fullName evidence="1">Uncharacterized protein</fullName>
    </submittedName>
</protein>
<evidence type="ECO:0000313" key="1">
    <source>
        <dbReference type="EMBL" id="KAL3847582.1"/>
    </source>
</evidence>
<dbReference type="EMBL" id="JBJQND010000016">
    <property type="protein sequence ID" value="KAL3847582.1"/>
    <property type="molecule type" value="Genomic_DNA"/>
</dbReference>
<name>A0ABD3UH76_SINWO</name>
<keyword evidence="2" id="KW-1185">Reference proteome</keyword>
<proteinExistence type="predicted"/>
<organism evidence="1 2">
    <name type="scientific">Sinanodonta woodiana</name>
    <name type="common">Chinese pond mussel</name>
    <name type="synonym">Anodonta woodiana</name>
    <dbReference type="NCBI Taxonomy" id="1069815"/>
    <lineage>
        <taxon>Eukaryota</taxon>
        <taxon>Metazoa</taxon>
        <taxon>Spiralia</taxon>
        <taxon>Lophotrochozoa</taxon>
        <taxon>Mollusca</taxon>
        <taxon>Bivalvia</taxon>
        <taxon>Autobranchia</taxon>
        <taxon>Heteroconchia</taxon>
        <taxon>Palaeoheterodonta</taxon>
        <taxon>Unionida</taxon>
        <taxon>Unionoidea</taxon>
        <taxon>Unionidae</taxon>
        <taxon>Unioninae</taxon>
        <taxon>Sinanodonta</taxon>
    </lineage>
</organism>
<evidence type="ECO:0000313" key="2">
    <source>
        <dbReference type="Proteomes" id="UP001634394"/>
    </source>
</evidence>
<accession>A0ABD3UH76</accession>